<keyword evidence="5" id="KW-0190">Covalent protein-DNA linkage</keyword>
<dbReference type="GO" id="GO:0016829">
    <property type="term" value="F:lyase activity"/>
    <property type="evidence" value="ECO:0007669"/>
    <property type="project" value="UniProtKB-KW"/>
</dbReference>
<dbReference type="GO" id="GO:0008233">
    <property type="term" value="F:peptidase activity"/>
    <property type="evidence" value="ECO:0007669"/>
    <property type="project" value="UniProtKB-KW"/>
</dbReference>
<evidence type="ECO:0000256" key="5">
    <source>
        <dbReference type="ARBA" id="ARBA00023124"/>
    </source>
</evidence>
<dbReference type="SUPFAM" id="SSF143081">
    <property type="entry name" value="BB1717-like"/>
    <property type="match status" value="1"/>
</dbReference>
<dbReference type="Pfam" id="PF02586">
    <property type="entry name" value="SRAP"/>
    <property type="match status" value="1"/>
</dbReference>
<dbReference type="InterPro" id="IPR036590">
    <property type="entry name" value="SRAP-like"/>
</dbReference>
<reference evidence="8" key="1">
    <citation type="submission" date="2018-05" db="EMBL/GenBank/DDBJ databases">
        <authorList>
            <person name="Lanie J.A."/>
            <person name="Ng W.-L."/>
            <person name="Kazmierczak K.M."/>
            <person name="Andrzejewski T.M."/>
            <person name="Davidsen T.M."/>
            <person name="Wayne K.J."/>
            <person name="Tettelin H."/>
            <person name="Glass J.I."/>
            <person name="Rusch D."/>
            <person name="Podicherti R."/>
            <person name="Tsui H.-C.T."/>
            <person name="Winkler M.E."/>
        </authorList>
    </citation>
    <scope>NUCLEOTIDE SEQUENCE</scope>
</reference>
<dbReference type="InterPro" id="IPR003738">
    <property type="entry name" value="SRAP"/>
</dbReference>
<evidence type="ECO:0000256" key="4">
    <source>
        <dbReference type="ARBA" id="ARBA00022801"/>
    </source>
</evidence>
<evidence type="ECO:0000256" key="3">
    <source>
        <dbReference type="ARBA" id="ARBA00022763"/>
    </source>
</evidence>
<evidence type="ECO:0000256" key="2">
    <source>
        <dbReference type="ARBA" id="ARBA00022670"/>
    </source>
</evidence>
<dbReference type="PANTHER" id="PTHR13604">
    <property type="entry name" value="DC12-RELATED"/>
    <property type="match status" value="1"/>
</dbReference>
<dbReference type="GO" id="GO:0106300">
    <property type="term" value="P:protein-DNA covalent cross-linking repair"/>
    <property type="evidence" value="ECO:0007669"/>
    <property type="project" value="InterPro"/>
</dbReference>
<dbReference type="GO" id="GO:0006508">
    <property type="term" value="P:proteolysis"/>
    <property type="evidence" value="ECO:0007669"/>
    <property type="project" value="UniProtKB-KW"/>
</dbReference>
<evidence type="ECO:0000313" key="8">
    <source>
        <dbReference type="EMBL" id="SUZ51291.1"/>
    </source>
</evidence>
<evidence type="ECO:0008006" key="9">
    <source>
        <dbReference type="Google" id="ProtNLM"/>
    </source>
</evidence>
<dbReference type="AlphaFoldDB" id="A0A381N9J3"/>
<keyword evidence="6" id="KW-0238">DNA-binding</keyword>
<organism evidence="8">
    <name type="scientific">marine metagenome</name>
    <dbReference type="NCBI Taxonomy" id="408172"/>
    <lineage>
        <taxon>unclassified sequences</taxon>
        <taxon>metagenomes</taxon>
        <taxon>ecological metagenomes</taxon>
    </lineage>
</organism>
<gene>
    <name evidence="8" type="ORF">METZ01_LOCUS4145</name>
</gene>
<protein>
    <recommendedName>
        <fullName evidence="9">Abasic site processing protein</fullName>
    </recommendedName>
</protein>
<keyword evidence="4" id="KW-0378">Hydrolase</keyword>
<accession>A0A381N9J3</accession>
<dbReference type="EMBL" id="UINC01000216">
    <property type="protein sequence ID" value="SUZ51291.1"/>
    <property type="molecule type" value="Genomic_DNA"/>
</dbReference>
<sequence>MIDRYTLINSSFISSSFEIDIDNIKPNYNANPTQKLPIITFGENKKVSYVYWGSTKEITKNNSPAVRLINVEVSKLKKSNMLLNTFKFDRCLIPCDGFYFWKKINKSDKTPYYFKYIKNKLIYCAGIREKYEDFSGNNFYYFSFLTSNSSSDWKPFTSKLPLEFDMRYFDIWFDKKSSINKISPFLSALKIQDYKNYIVSPYFQNVKLNNDSLIQPRKSINQYGNYSLFD</sequence>
<dbReference type="PANTHER" id="PTHR13604:SF0">
    <property type="entry name" value="ABASIC SITE PROCESSING PROTEIN HMCES"/>
    <property type="match status" value="1"/>
</dbReference>
<evidence type="ECO:0000256" key="1">
    <source>
        <dbReference type="ARBA" id="ARBA00008136"/>
    </source>
</evidence>
<proteinExistence type="inferred from homology"/>
<keyword evidence="7" id="KW-0456">Lyase</keyword>
<comment type="similarity">
    <text evidence="1">Belongs to the SOS response-associated peptidase family.</text>
</comment>
<dbReference type="GO" id="GO:0003697">
    <property type="term" value="F:single-stranded DNA binding"/>
    <property type="evidence" value="ECO:0007669"/>
    <property type="project" value="InterPro"/>
</dbReference>
<dbReference type="Gene3D" id="3.90.1680.10">
    <property type="entry name" value="SOS response associated peptidase-like"/>
    <property type="match status" value="1"/>
</dbReference>
<keyword evidence="3" id="KW-0227">DNA damage</keyword>
<evidence type="ECO:0000256" key="7">
    <source>
        <dbReference type="ARBA" id="ARBA00023239"/>
    </source>
</evidence>
<evidence type="ECO:0000256" key="6">
    <source>
        <dbReference type="ARBA" id="ARBA00023125"/>
    </source>
</evidence>
<name>A0A381N9J3_9ZZZZ</name>
<keyword evidence="2" id="KW-0645">Protease</keyword>